<dbReference type="AlphaFoldDB" id="A0A5F7ZP52"/>
<reference evidence="1" key="3">
    <citation type="submission" date="2025-08" db="UniProtKB">
        <authorList>
            <consortium name="Ensembl"/>
        </authorList>
    </citation>
    <scope>IDENTIFICATION</scope>
    <source>
        <strain evidence="1">17573</strain>
    </source>
</reference>
<evidence type="ECO:0000313" key="2">
    <source>
        <dbReference type="Proteomes" id="UP000006718"/>
    </source>
</evidence>
<reference evidence="1" key="2">
    <citation type="submission" date="2019-01" db="EMBL/GenBank/DDBJ databases">
        <authorList>
            <person name="Graves T."/>
            <person name="Eichler E.E."/>
            <person name="Wilson R.K."/>
        </authorList>
    </citation>
    <scope>NUCLEOTIDE SEQUENCE [LARGE SCALE GENOMIC DNA]</scope>
    <source>
        <strain evidence="1">17573</strain>
    </source>
</reference>
<dbReference type="Ensembl" id="ENSMMUT00000107534.1">
    <property type="protein sequence ID" value="ENSMMUP00000066405.1"/>
    <property type="gene ID" value="ENSMMUG00000062391.1"/>
</dbReference>
<protein>
    <submittedName>
        <fullName evidence="1">Uncharacterized protein</fullName>
    </submittedName>
</protein>
<dbReference type="Bgee" id="ENSMMUG00000062391">
    <property type="expression patterns" value="Expressed in spleen and 6 other cell types or tissues"/>
</dbReference>
<evidence type="ECO:0000313" key="1">
    <source>
        <dbReference type="Ensembl" id="ENSMMUP00000066405.1"/>
    </source>
</evidence>
<reference evidence="2" key="1">
    <citation type="journal article" date="2007" name="Science">
        <title>Evolutionary and biomedical insights from the rhesus macaque genome.</title>
        <authorList>
            <person name="Gibbs R.A."/>
            <person name="Rogers J."/>
            <person name="Katze M.G."/>
            <person name="Bumgarner R."/>
            <person name="Weinstock G.M."/>
            <person name="Mardis E.R."/>
            <person name="Remington K.A."/>
            <person name="Strausberg R.L."/>
            <person name="Venter J.C."/>
            <person name="Wilson R.K."/>
            <person name="Batzer M.A."/>
            <person name="Bustamante C.D."/>
            <person name="Eichler E.E."/>
            <person name="Hahn M.W."/>
            <person name="Hardison R.C."/>
            <person name="Makova K.D."/>
            <person name="Miller W."/>
            <person name="Milosavljevic A."/>
            <person name="Palermo R.E."/>
            <person name="Siepel A."/>
            <person name="Sikela J.M."/>
            <person name="Attaway T."/>
            <person name="Bell S."/>
            <person name="Bernard K.E."/>
            <person name="Buhay C.J."/>
            <person name="Chandrabose M.N."/>
            <person name="Dao M."/>
            <person name="Davis C."/>
            <person name="Delehaunty K.D."/>
            <person name="Ding Y."/>
            <person name="Dinh H.H."/>
            <person name="Dugan-Rocha S."/>
            <person name="Fulton L.A."/>
            <person name="Gabisi R.A."/>
            <person name="Garner T.T."/>
            <person name="Godfrey J."/>
            <person name="Hawes A.C."/>
            <person name="Hernandez J."/>
            <person name="Hines S."/>
            <person name="Holder M."/>
            <person name="Hume J."/>
            <person name="Jhangiani S.N."/>
            <person name="Joshi V."/>
            <person name="Khan Z.M."/>
            <person name="Kirkness E.F."/>
            <person name="Cree A."/>
            <person name="Fowler R.G."/>
            <person name="Lee S."/>
            <person name="Lewis L.R."/>
            <person name="Li Z."/>
            <person name="Liu Y.-S."/>
            <person name="Moore S.M."/>
            <person name="Muzny D."/>
            <person name="Nazareth L.V."/>
            <person name="Ngo D.N."/>
            <person name="Okwuonu G.O."/>
            <person name="Pai G."/>
            <person name="Parker D."/>
            <person name="Paul H.A."/>
            <person name="Pfannkoch C."/>
            <person name="Pohl C.S."/>
            <person name="Rogers Y.-H.C."/>
            <person name="Ruiz S.J."/>
            <person name="Sabo A."/>
            <person name="Santibanez J."/>
            <person name="Schneider B.W."/>
            <person name="Smith S.M."/>
            <person name="Sodergren E."/>
            <person name="Svatek A.F."/>
            <person name="Utterback T.R."/>
            <person name="Vattathil S."/>
            <person name="Warren W."/>
            <person name="White C.S."/>
            <person name="Chinwalla A.T."/>
            <person name="Feng Y."/>
            <person name="Halpern A.L."/>
            <person name="Hillier L.W."/>
            <person name="Huang X."/>
            <person name="Minx P."/>
            <person name="Nelson J.O."/>
            <person name="Pepin K.H."/>
            <person name="Qin X."/>
            <person name="Sutton G.G."/>
            <person name="Venter E."/>
            <person name="Walenz B.P."/>
            <person name="Wallis J.W."/>
            <person name="Worley K.C."/>
            <person name="Yang S.-P."/>
            <person name="Jones S.M."/>
            <person name="Marra M.A."/>
            <person name="Rocchi M."/>
            <person name="Schein J.E."/>
            <person name="Baertsch R."/>
            <person name="Clarke L."/>
            <person name="Csuros M."/>
            <person name="Glasscock J."/>
            <person name="Harris R.A."/>
            <person name="Havlak P."/>
            <person name="Jackson A.R."/>
            <person name="Jiang H."/>
            <person name="Liu Y."/>
            <person name="Messina D.N."/>
            <person name="Shen Y."/>
            <person name="Song H.X.-Z."/>
            <person name="Wylie T."/>
            <person name="Zhang L."/>
            <person name="Birney E."/>
            <person name="Han K."/>
            <person name="Konkel M.K."/>
            <person name="Lee J."/>
            <person name="Smit A.F.A."/>
            <person name="Ullmer B."/>
            <person name="Wang H."/>
            <person name="Xing J."/>
            <person name="Burhans R."/>
            <person name="Cheng Z."/>
            <person name="Karro J.E."/>
            <person name="Ma J."/>
            <person name="Raney B."/>
            <person name="She X."/>
            <person name="Cox M.J."/>
            <person name="Demuth J.P."/>
            <person name="Dumas L.J."/>
            <person name="Han S.-G."/>
            <person name="Hopkins J."/>
            <person name="Karimpour-Fard A."/>
            <person name="Kim Y.H."/>
            <person name="Pollack J.R."/>
            <person name="Vinar T."/>
            <person name="Addo-Quaye C."/>
            <person name="Degenhardt J."/>
            <person name="Denby A."/>
            <person name="Hubisz M.J."/>
            <person name="Indap A."/>
            <person name="Kosiol C."/>
            <person name="Lahn B.T."/>
            <person name="Lawson H.A."/>
            <person name="Marklein A."/>
            <person name="Nielsen R."/>
            <person name="Vallender E.J."/>
            <person name="Clark A.G."/>
            <person name="Ferguson B."/>
            <person name="Hernandez R.D."/>
            <person name="Hirani K."/>
            <person name="Kehrer-Sawatzki H."/>
            <person name="Kolb J."/>
            <person name="Patil S."/>
            <person name="Pu L.-L."/>
            <person name="Ren Y."/>
            <person name="Smith D.G."/>
            <person name="Wheeler D.A."/>
            <person name="Schenck I."/>
            <person name="Ball E.V."/>
            <person name="Chen R."/>
            <person name="Cooper D.N."/>
            <person name="Giardine B."/>
            <person name="Hsu F."/>
            <person name="Kent W.J."/>
            <person name="Lesk A."/>
            <person name="Nelson D.L."/>
            <person name="O'brien W.E."/>
            <person name="Pruefer K."/>
            <person name="Stenson P.D."/>
            <person name="Wallace J.C."/>
            <person name="Ke H."/>
            <person name="Liu X.-M."/>
            <person name="Wang P."/>
            <person name="Xiang A.P."/>
            <person name="Yang F."/>
            <person name="Barber G.P."/>
            <person name="Haussler D."/>
            <person name="Karolchik D."/>
            <person name="Kern A.D."/>
            <person name="Kuhn R.M."/>
            <person name="Smith K.E."/>
            <person name="Zwieg A.S."/>
        </authorList>
    </citation>
    <scope>NUCLEOTIDE SEQUENCE [LARGE SCALE GENOMIC DNA]</scope>
    <source>
        <strain evidence="2">17573</strain>
    </source>
</reference>
<accession>A0A5F7ZP52</accession>
<dbReference type="VEuPathDB" id="HostDB:ENSMMUG00000062391"/>
<keyword evidence="2" id="KW-1185">Reference proteome</keyword>
<organism evidence="1 2">
    <name type="scientific">Macaca mulatta</name>
    <name type="common">Rhesus macaque</name>
    <dbReference type="NCBI Taxonomy" id="9544"/>
    <lineage>
        <taxon>Eukaryota</taxon>
        <taxon>Metazoa</taxon>
        <taxon>Chordata</taxon>
        <taxon>Craniata</taxon>
        <taxon>Vertebrata</taxon>
        <taxon>Euteleostomi</taxon>
        <taxon>Mammalia</taxon>
        <taxon>Eutheria</taxon>
        <taxon>Euarchontoglires</taxon>
        <taxon>Primates</taxon>
        <taxon>Haplorrhini</taxon>
        <taxon>Catarrhini</taxon>
        <taxon>Cercopithecidae</taxon>
        <taxon>Cercopithecinae</taxon>
        <taxon>Macaca</taxon>
    </lineage>
</organism>
<dbReference type="InParanoid" id="A0A5F7ZP52"/>
<proteinExistence type="predicted"/>
<sequence>MVYNFNKFYFGSGTKLNVKPSKL</sequence>
<dbReference type="GeneTree" id="ENSGT00960000192634"/>
<reference evidence="1" key="4">
    <citation type="submission" date="2025-09" db="UniProtKB">
        <authorList>
            <consortium name="Ensembl"/>
        </authorList>
    </citation>
    <scope>IDENTIFICATION</scope>
    <source>
        <strain evidence="1">17573</strain>
    </source>
</reference>
<name>A0A5F7ZP52_MACMU</name>
<dbReference type="Proteomes" id="UP000006718">
    <property type="component" value="Chromosome 7"/>
</dbReference>